<reference evidence="1 2" key="1">
    <citation type="submission" date="2019-02" db="EMBL/GenBank/DDBJ databases">
        <title>Genome sequencing of the rare red list fungi Bondarzewia mesenterica.</title>
        <authorList>
            <person name="Buettner E."/>
            <person name="Kellner H."/>
        </authorList>
    </citation>
    <scope>NUCLEOTIDE SEQUENCE [LARGE SCALE GENOMIC DNA]</scope>
    <source>
        <strain evidence="1 2">DSM 108281</strain>
    </source>
</reference>
<accession>A0A4S4LEN7</accession>
<name>A0A4S4LEN7_9AGAM</name>
<sequence>MPVMHRPVNYMGKLNTVAAVQDADPHIVQKHAGEASTAKVQCIYGASFMQPMDIVPFDLTIFSVPLLTSRPAAAASSSLTHLKKEVQELHEMHTVEEEACTHVEEEKKSVEGGAKAELKALVECLPAARVTKCDQPYIQAIDVDALCRCDAPRKPTGHSTGVMFFMWGASASKYIVKLDKHMPAPFNPQHVEVEGTEDEDMEIEKIEDAAIKNAAMEIED</sequence>
<dbReference type="OrthoDB" id="76388at2759"/>
<keyword evidence="2" id="KW-1185">Reference proteome</keyword>
<dbReference type="Proteomes" id="UP000310158">
    <property type="component" value="Unassembled WGS sequence"/>
</dbReference>
<gene>
    <name evidence="1" type="ORF">EW146_g8462</name>
</gene>
<comment type="caution">
    <text evidence="1">The sequence shown here is derived from an EMBL/GenBank/DDBJ whole genome shotgun (WGS) entry which is preliminary data.</text>
</comment>
<evidence type="ECO:0000313" key="2">
    <source>
        <dbReference type="Proteomes" id="UP000310158"/>
    </source>
</evidence>
<protein>
    <submittedName>
        <fullName evidence="1">Uncharacterized protein</fullName>
    </submittedName>
</protein>
<evidence type="ECO:0000313" key="1">
    <source>
        <dbReference type="EMBL" id="THH10135.1"/>
    </source>
</evidence>
<dbReference type="EMBL" id="SGPL01000589">
    <property type="protein sequence ID" value="THH10135.1"/>
    <property type="molecule type" value="Genomic_DNA"/>
</dbReference>
<organism evidence="1 2">
    <name type="scientific">Bondarzewia mesenterica</name>
    <dbReference type="NCBI Taxonomy" id="1095465"/>
    <lineage>
        <taxon>Eukaryota</taxon>
        <taxon>Fungi</taxon>
        <taxon>Dikarya</taxon>
        <taxon>Basidiomycota</taxon>
        <taxon>Agaricomycotina</taxon>
        <taxon>Agaricomycetes</taxon>
        <taxon>Russulales</taxon>
        <taxon>Bondarzewiaceae</taxon>
        <taxon>Bondarzewia</taxon>
    </lineage>
</organism>
<proteinExistence type="predicted"/>
<dbReference type="AlphaFoldDB" id="A0A4S4LEN7"/>